<dbReference type="KEGG" id="amt:Amet_3076"/>
<dbReference type="PANTHER" id="PTHR34975">
    <property type="entry name" value="SPORE GERMINATION PROTEIN A2"/>
    <property type="match status" value="1"/>
</dbReference>
<dbReference type="AlphaFoldDB" id="A6TSP8"/>
<evidence type="ECO:0000256" key="7">
    <source>
        <dbReference type="ARBA" id="ARBA00023136"/>
    </source>
</evidence>
<feature type="transmembrane region" description="Helical" evidence="8">
    <location>
        <begin position="137"/>
        <end position="158"/>
    </location>
</feature>
<reference evidence="10" key="1">
    <citation type="journal article" date="2016" name="Genome Announc.">
        <title>Complete genome sequence of Alkaliphilus metalliredigens strain QYMF, an alkaliphilic and metal-reducing bacterium isolated from borax-contaminated leachate ponds.</title>
        <authorList>
            <person name="Hwang C."/>
            <person name="Copeland A."/>
            <person name="Lucas S."/>
            <person name="Lapidus A."/>
            <person name="Barry K."/>
            <person name="Detter J.C."/>
            <person name="Glavina Del Rio T."/>
            <person name="Hammon N."/>
            <person name="Israni S."/>
            <person name="Dalin E."/>
            <person name="Tice H."/>
            <person name="Pitluck S."/>
            <person name="Chertkov O."/>
            <person name="Brettin T."/>
            <person name="Bruce D."/>
            <person name="Han C."/>
            <person name="Schmutz J."/>
            <person name="Larimer F."/>
            <person name="Land M.L."/>
            <person name="Hauser L."/>
            <person name="Kyrpides N."/>
            <person name="Mikhailova N."/>
            <person name="Ye Q."/>
            <person name="Zhou J."/>
            <person name="Richardson P."/>
            <person name="Fields M.W."/>
        </authorList>
    </citation>
    <scope>NUCLEOTIDE SEQUENCE [LARGE SCALE GENOMIC DNA]</scope>
    <source>
        <strain evidence="10">QYMF</strain>
    </source>
</reference>
<dbReference type="PANTHER" id="PTHR34975:SF2">
    <property type="entry name" value="SPORE GERMINATION PROTEIN A2"/>
    <property type="match status" value="1"/>
</dbReference>
<dbReference type="GO" id="GO:0009847">
    <property type="term" value="P:spore germination"/>
    <property type="evidence" value="ECO:0007669"/>
    <property type="project" value="InterPro"/>
</dbReference>
<evidence type="ECO:0000256" key="2">
    <source>
        <dbReference type="ARBA" id="ARBA00007998"/>
    </source>
</evidence>
<keyword evidence="3" id="KW-0813">Transport</keyword>
<dbReference type="HOGENOM" id="CLU_065969_0_0_9"/>
<dbReference type="eggNOG" id="ENOG502Z93X">
    <property type="taxonomic scope" value="Bacteria"/>
</dbReference>
<evidence type="ECO:0000313" key="9">
    <source>
        <dbReference type="EMBL" id="ABR49216.1"/>
    </source>
</evidence>
<keyword evidence="10" id="KW-1185">Reference proteome</keyword>
<keyword evidence="6 8" id="KW-1133">Transmembrane helix</keyword>
<evidence type="ECO:0000256" key="3">
    <source>
        <dbReference type="ARBA" id="ARBA00022448"/>
    </source>
</evidence>
<feature type="transmembrane region" description="Helical" evidence="8">
    <location>
        <begin position="115"/>
        <end position="130"/>
    </location>
</feature>
<dbReference type="NCBIfam" id="TIGR00912">
    <property type="entry name" value="2A0309"/>
    <property type="match status" value="1"/>
</dbReference>
<keyword evidence="7 8" id="KW-0472">Membrane</keyword>
<evidence type="ECO:0000256" key="5">
    <source>
        <dbReference type="ARBA" id="ARBA00022692"/>
    </source>
</evidence>
<gene>
    <name evidence="9" type="ordered locus">Amet_3076</name>
</gene>
<dbReference type="OrthoDB" id="2381188at2"/>
<evidence type="ECO:0000256" key="1">
    <source>
        <dbReference type="ARBA" id="ARBA00004141"/>
    </source>
</evidence>
<protein>
    <submittedName>
        <fullName evidence="9">Spore germination protein</fullName>
    </submittedName>
</protein>
<comment type="similarity">
    <text evidence="2">Belongs to the amino acid-polyamine-organocation (APC) superfamily. Spore germination protein (SGP) (TC 2.A.3.9) family.</text>
</comment>
<feature type="transmembrane region" description="Helical" evidence="8">
    <location>
        <begin position="37"/>
        <end position="58"/>
    </location>
</feature>
<dbReference type="Proteomes" id="UP000001572">
    <property type="component" value="Chromosome"/>
</dbReference>
<keyword evidence="5 8" id="KW-0812">Transmembrane</keyword>
<evidence type="ECO:0000256" key="6">
    <source>
        <dbReference type="ARBA" id="ARBA00022989"/>
    </source>
</evidence>
<evidence type="ECO:0000256" key="4">
    <source>
        <dbReference type="ARBA" id="ARBA00022544"/>
    </source>
</evidence>
<feature type="transmembrane region" description="Helical" evidence="8">
    <location>
        <begin position="78"/>
        <end position="95"/>
    </location>
</feature>
<keyword evidence="4" id="KW-0309">Germination</keyword>
<feature type="transmembrane region" description="Helical" evidence="8">
    <location>
        <begin position="300"/>
        <end position="317"/>
    </location>
</feature>
<dbReference type="GO" id="GO:0016020">
    <property type="term" value="C:membrane"/>
    <property type="evidence" value="ECO:0007669"/>
    <property type="project" value="UniProtKB-SubCell"/>
</dbReference>
<evidence type="ECO:0000313" key="10">
    <source>
        <dbReference type="Proteomes" id="UP000001572"/>
    </source>
</evidence>
<comment type="subcellular location">
    <subcellularLocation>
        <location evidence="1">Membrane</location>
        <topology evidence="1">Multi-pass membrane protein</topology>
    </subcellularLocation>
</comment>
<dbReference type="Pfam" id="PF03845">
    <property type="entry name" value="Spore_permease"/>
    <property type="match status" value="1"/>
</dbReference>
<accession>A6TSP8</accession>
<proteinExistence type="inferred from homology"/>
<feature type="transmembrane region" description="Helical" evidence="8">
    <location>
        <begin position="266"/>
        <end position="288"/>
    </location>
</feature>
<feature type="transmembrane region" description="Helical" evidence="8">
    <location>
        <begin position="178"/>
        <end position="201"/>
    </location>
</feature>
<dbReference type="RefSeq" id="WP_012064182.1">
    <property type="nucleotide sequence ID" value="NC_009633.1"/>
</dbReference>
<feature type="transmembrane region" description="Helical" evidence="8">
    <location>
        <begin position="213"/>
        <end position="236"/>
    </location>
</feature>
<organism evidence="9 10">
    <name type="scientific">Alkaliphilus metalliredigens (strain QYMF)</name>
    <dbReference type="NCBI Taxonomy" id="293826"/>
    <lineage>
        <taxon>Bacteria</taxon>
        <taxon>Bacillati</taxon>
        <taxon>Bacillota</taxon>
        <taxon>Clostridia</taxon>
        <taxon>Peptostreptococcales</taxon>
        <taxon>Natronincolaceae</taxon>
        <taxon>Alkaliphilus</taxon>
    </lineage>
</organism>
<dbReference type="InterPro" id="IPR004761">
    <property type="entry name" value="Spore_GerAB"/>
</dbReference>
<feature type="transmembrane region" description="Helical" evidence="8">
    <location>
        <begin position="329"/>
        <end position="351"/>
    </location>
</feature>
<sequence>MDQLNSKHVAFFILATSVVSLKTYPTIYTINGMRESWIAMIIASLLIFLYLVFVIQICNKKNNYHLPNIYTSALGNPLGKFFMLLFIGTLFLTLVEGAAVEANSMHNHMLIDTPVWYFIIFFIVPTLYTVKKGLASIIIVVVIGIVLVMISGINLAILTVKYKTFSYLFPVFERGISLGFVLSILQILGLYGHIAIVFPYLSEVKKKNKLLKHAVIGLLIVIQMQIVSLTGLIQTFDIHVVNQMSYPNLLQTQLVTHFRFLEFGELFVMLQIIGGWYLKYVLAFYALLKLLKEMKLESKYLPYIITVLVGVAAFFAANDLFSLRHLLNYFSYISLINFVVIPFICFTIYAFKGQTAKSSS</sequence>
<dbReference type="STRING" id="293826.Amet_3076"/>
<dbReference type="EMBL" id="CP000724">
    <property type="protein sequence ID" value="ABR49216.1"/>
    <property type="molecule type" value="Genomic_DNA"/>
</dbReference>
<evidence type="ECO:0000256" key="8">
    <source>
        <dbReference type="SAM" id="Phobius"/>
    </source>
</evidence>
<name>A6TSP8_ALKMQ</name>